<dbReference type="SUPFAM" id="SSF55287">
    <property type="entry name" value="RPB5-like RNA polymerase subunit"/>
    <property type="match status" value="1"/>
</dbReference>
<proteinExistence type="inferred from homology"/>
<feature type="domain" description="RNA polymerase Rpb5 N-terminal" evidence="5">
    <location>
        <begin position="35"/>
        <end position="117"/>
    </location>
</feature>
<dbReference type="Pfam" id="PF01191">
    <property type="entry name" value="RNA_pol_Rpb5_C"/>
    <property type="match status" value="1"/>
</dbReference>
<dbReference type="InterPro" id="IPR036710">
    <property type="entry name" value="RNA_pol_Rpb5_N_sf"/>
</dbReference>
<dbReference type="EMBL" id="BPVZ01000012">
    <property type="protein sequence ID" value="GKU98280.1"/>
    <property type="molecule type" value="Genomic_DNA"/>
</dbReference>
<sequence>MATNSDNSGAGGSGGGGGGGLHLCMTKYVDDGSVESYRYYLARKTVLEMLKDRGYDVTDSEATCSLAAFRAVFGDKPEPESLRLCFPHPSNSSKKILVVFMGTVEIRVPTIRALSSQIVGKESLNGLILILQSKMNSFARKEIEKQFSFKVEIFQITDLLANISKHFLVPTHEILSSEEKKELLKKHQLDDKQLPQLLQTDPIAKYYGLEKGQVVKVTYPEELVKNLVIYRCVV</sequence>
<organism evidence="6 7">
    <name type="scientific">Rubroshorea leprosula</name>
    <dbReference type="NCBI Taxonomy" id="152421"/>
    <lineage>
        <taxon>Eukaryota</taxon>
        <taxon>Viridiplantae</taxon>
        <taxon>Streptophyta</taxon>
        <taxon>Embryophyta</taxon>
        <taxon>Tracheophyta</taxon>
        <taxon>Spermatophyta</taxon>
        <taxon>Magnoliopsida</taxon>
        <taxon>eudicotyledons</taxon>
        <taxon>Gunneridae</taxon>
        <taxon>Pentapetalae</taxon>
        <taxon>rosids</taxon>
        <taxon>malvids</taxon>
        <taxon>Malvales</taxon>
        <taxon>Dipterocarpaceae</taxon>
        <taxon>Rubroshorea</taxon>
    </lineage>
</organism>
<dbReference type="AlphaFoldDB" id="A0AAV5IGP1"/>
<dbReference type="GO" id="GO:0003677">
    <property type="term" value="F:DNA binding"/>
    <property type="evidence" value="ECO:0007669"/>
    <property type="project" value="InterPro"/>
</dbReference>
<dbReference type="InterPro" id="IPR000783">
    <property type="entry name" value="RNA_pol_subH/Rpb5_C"/>
</dbReference>
<dbReference type="GO" id="GO:0006366">
    <property type="term" value="P:transcription by RNA polymerase II"/>
    <property type="evidence" value="ECO:0007669"/>
    <property type="project" value="TreeGrafter"/>
</dbReference>
<comment type="similarity">
    <text evidence="3">Belongs to the archaeal Rpo5/eukaryotic RPB5 RNA polymerase subunit family.</text>
</comment>
<dbReference type="Gene3D" id="3.90.940.20">
    <property type="entry name" value="RPB5-like RNA polymerase subunit"/>
    <property type="match status" value="1"/>
</dbReference>
<dbReference type="GO" id="GO:0042797">
    <property type="term" value="P:tRNA transcription by RNA polymerase III"/>
    <property type="evidence" value="ECO:0007669"/>
    <property type="project" value="TreeGrafter"/>
</dbReference>
<dbReference type="Pfam" id="PF03871">
    <property type="entry name" value="RNA_pol_Rpb5_N"/>
    <property type="match status" value="1"/>
</dbReference>
<dbReference type="SUPFAM" id="SSF53036">
    <property type="entry name" value="Eukaryotic RPB5 N-terminal domain"/>
    <property type="match status" value="1"/>
</dbReference>
<evidence type="ECO:0000313" key="6">
    <source>
        <dbReference type="EMBL" id="GKU98280.1"/>
    </source>
</evidence>
<comment type="subcellular location">
    <subcellularLocation>
        <location evidence="1">Nucleus</location>
    </subcellularLocation>
</comment>
<evidence type="ECO:0000259" key="4">
    <source>
        <dbReference type="Pfam" id="PF01191"/>
    </source>
</evidence>
<dbReference type="PANTHER" id="PTHR10535">
    <property type="entry name" value="DNA-DIRECTED RNA POLYMERASES I, II, AND III SUBUNIT RPABC1"/>
    <property type="match status" value="1"/>
</dbReference>
<dbReference type="GO" id="GO:0055029">
    <property type="term" value="C:nuclear DNA-directed RNA polymerase complex"/>
    <property type="evidence" value="ECO:0007669"/>
    <property type="project" value="UniProtKB-ARBA"/>
</dbReference>
<accession>A0AAV5IGP1</accession>
<name>A0AAV5IGP1_9ROSI</name>
<feature type="domain" description="RNA polymerase subunit H/Rpb5 C-terminal" evidence="4">
    <location>
        <begin position="162"/>
        <end position="233"/>
    </location>
</feature>
<dbReference type="GO" id="GO:0003899">
    <property type="term" value="F:DNA-directed RNA polymerase activity"/>
    <property type="evidence" value="ECO:0007669"/>
    <property type="project" value="InterPro"/>
</dbReference>
<protein>
    <submittedName>
        <fullName evidence="6">Uncharacterized protein</fullName>
    </submittedName>
</protein>
<keyword evidence="2" id="KW-0539">Nucleus</keyword>
<dbReference type="InterPro" id="IPR005571">
    <property type="entry name" value="RNA_pol_Rpb5_N"/>
</dbReference>
<dbReference type="PANTHER" id="PTHR10535:SF12">
    <property type="entry name" value="DNA-DIRECTED RNA POLYMERASE V SUBUNIT 5C"/>
    <property type="match status" value="1"/>
</dbReference>
<dbReference type="InterPro" id="IPR014381">
    <property type="entry name" value="Arch_Rpo5/euc_Rpb5"/>
</dbReference>
<dbReference type="Gene3D" id="3.40.1340.10">
    <property type="entry name" value="RNA polymerase, Rpb5, N-terminal domain"/>
    <property type="match status" value="1"/>
</dbReference>
<evidence type="ECO:0000259" key="5">
    <source>
        <dbReference type="Pfam" id="PF03871"/>
    </source>
</evidence>
<evidence type="ECO:0000256" key="1">
    <source>
        <dbReference type="ARBA" id="ARBA00004123"/>
    </source>
</evidence>
<evidence type="ECO:0000256" key="3">
    <source>
        <dbReference type="ARBA" id="ARBA00025765"/>
    </source>
</evidence>
<dbReference type="GO" id="GO:0006362">
    <property type="term" value="P:transcription elongation by RNA polymerase I"/>
    <property type="evidence" value="ECO:0007669"/>
    <property type="project" value="TreeGrafter"/>
</dbReference>
<dbReference type="InterPro" id="IPR035913">
    <property type="entry name" value="RPB5-like_sf"/>
</dbReference>
<dbReference type="PIRSF" id="PIRSF000747">
    <property type="entry name" value="RPB5"/>
    <property type="match status" value="1"/>
</dbReference>
<gene>
    <name evidence="6" type="ORF">SLEP1_g11302</name>
</gene>
<comment type="caution">
    <text evidence="6">The sequence shown here is derived from an EMBL/GenBank/DDBJ whole genome shotgun (WGS) entry which is preliminary data.</text>
</comment>
<keyword evidence="7" id="KW-1185">Reference proteome</keyword>
<evidence type="ECO:0000256" key="2">
    <source>
        <dbReference type="ARBA" id="ARBA00023242"/>
    </source>
</evidence>
<dbReference type="Proteomes" id="UP001054252">
    <property type="component" value="Unassembled WGS sequence"/>
</dbReference>
<evidence type="ECO:0000313" key="7">
    <source>
        <dbReference type="Proteomes" id="UP001054252"/>
    </source>
</evidence>
<reference evidence="6 7" key="1">
    <citation type="journal article" date="2021" name="Commun. Biol.">
        <title>The genome of Shorea leprosula (Dipterocarpaceae) highlights the ecological relevance of drought in aseasonal tropical rainforests.</title>
        <authorList>
            <person name="Ng K.K.S."/>
            <person name="Kobayashi M.J."/>
            <person name="Fawcett J.A."/>
            <person name="Hatakeyama M."/>
            <person name="Paape T."/>
            <person name="Ng C.H."/>
            <person name="Ang C.C."/>
            <person name="Tnah L.H."/>
            <person name="Lee C.T."/>
            <person name="Nishiyama T."/>
            <person name="Sese J."/>
            <person name="O'Brien M.J."/>
            <person name="Copetti D."/>
            <person name="Mohd Noor M.I."/>
            <person name="Ong R.C."/>
            <person name="Putra M."/>
            <person name="Sireger I.Z."/>
            <person name="Indrioko S."/>
            <person name="Kosugi Y."/>
            <person name="Izuno A."/>
            <person name="Isagi Y."/>
            <person name="Lee S.L."/>
            <person name="Shimizu K.K."/>
        </authorList>
    </citation>
    <scope>NUCLEOTIDE SEQUENCE [LARGE SCALE GENOMIC DNA]</scope>
    <source>
        <strain evidence="6">214</strain>
    </source>
</reference>
<dbReference type="FunFam" id="3.90.940.20:FF:000001">
    <property type="entry name" value="DNA-directed RNA polymerases I, II, and III subunit RPABC1"/>
    <property type="match status" value="1"/>
</dbReference>